<reference evidence="1 2" key="1">
    <citation type="journal article" date="2017" name="Int. J. Syst. Evol. Microbiol.">
        <title>Bacillus notoginsengisoli sp. nov., a novel bacterium isolated from the rhizosphere of Panax notoginseng.</title>
        <authorList>
            <person name="Zhang M.Y."/>
            <person name="Cheng J."/>
            <person name="Cai Y."/>
            <person name="Zhang T.Y."/>
            <person name="Wu Y.Y."/>
            <person name="Manikprabhu D."/>
            <person name="Li W.J."/>
            <person name="Zhang Y.X."/>
        </authorList>
    </citation>
    <scope>NUCLEOTIDE SEQUENCE [LARGE SCALE GENOMIC DNA]</scope>
    <source>
        <strain evidence="1 2">JCM 30743</strain>
    </source>
</reference>
<dbReference type="EMBL" id="QWEG01000001">
    <property type="protein sequence ID" value="RHW43398.1"/>
    <property type="molecule type" value="Genomic_DNA"/>
</dbReference>
<evidence type="ECO:0000313" key="1">
    <source>
        <dbReference type="EMBL" id="RHW43398.1"/>
    </source>
</evidence>
<accession>A0A417Z0B6</accession>
<keyword evidence="2" id="KW-1185">Reference proteome</keyword>
<evidence type="ECO:0000313" key="2">
    <source>
        <dbReference type="Proteomes" id="UP000284416"/>
    </source>
</evidence>
<gene>
    <name evidence="1" type="ORF">D1B31_01680</name>
</gene>
<name>A0A417Z0B6_9BACI</name>
<dbReference type="AlphaFoldDB" id="A0A417Z0B6"/>
<protein>
    <submittedName>
        <fullName evidence="1">Uncharacterized protein</fullName>
    </submittedName>
</protein>
<dbReference type="RefSeq" id="WP_118919007.1">
    <property type="nucleotide sequence ID" value="NZ_QWEG01000001.1"/>
</dbReference>
<dbReference type="Proteomes" id="UP000284416">
    <property type="component" value="Unassembled WGS sequence"/>
</dbReference>
<dbReference type="PROSITE" id="PS51257">
    <property type="entry name" value="PROKAR_LIPOPROTEIN"/>
    <property type="match status" value="1"/>
</dbReference>
<sequence>MDKLLLLLIVSLGIVITGCSDDNKVWEPHSPLNTSSLMLQYAEQNNYKQFNTLLLEGSDEASIKKMFETVKQVGTNSKEIKTFTLVTFDNGKTLLVHLTSETEDGKVLIQDVIEIPTEIASDIEKELNKRFEK</sequence>
<dbReference type="OrthoDB" id="2884543at2"/>
<organism evidence="1 2">
    <name type="scientific">Neobacillus notoginsengisoli</name>
    <dbReference type="NCBI Taxonomy" id="1578198"/>
    <lineage>
        <taxon>Bacteria</taxon>
        <taxon>Bacillati</taxon>
        <taxon>Bacillota</taxon>
        <taxon>Bacilli</taxon>
        <taxon>Bacillales</taxon>
        <taxon>Bacillaceae</taxon>
        <taxon>Neobacillus</taxon>
    </lineage>
</organism>
<comment type="caution">
    <text evidence="1">The sequence shown here is derived from an EMBL/GenBank/DDBJ whole genome shotgun (WGS) entry which is preliminary data.</text>
</comment>
<proteinExistence type="predicted"/>